<dbReference type="Proteomes" id="UP001347796">
    <property type="component" value="Unassembled WGS sequence"/>
</dbReference>
<accession>A0AAN8Q0W4</accession>
<evidence type="ECO:0000313" key="2">
    <source>
        <dbReference type="Proteomes" id="UP001347796"/>
    </source>
</evidence>
<organism evidence="1 2">
    <name type="scientific">Patella caerulea</name>
    <name type="common">Rayed Mediterranean limpet</name>
    <dbReference type="NCBI Taxonomy" id="87958"/>
    <lineage>
        <taxon>Eukaryota</taxon>
        <taxon>Metazoa</taxon>
        <taxon>Spiralia</taxon>
        <taxon>Lophotrochozoa</taxon>
        <taxon>Mollusca</taxon>
        <taxon>Gastropoda</taxon>
        <taxon>Patellogastropoda</taxon>
        <taxon>Patelloidea</taxon>
        <taxon>Patellidae</taxon>
        <taxon>Patella</taxon>
    </lineage>
</organism>
<keyword evidence="2" id="KW-1185">Reference proteome</keyword>
<name>A0AAN8Q0W4_PATCE</name>
<dbReference type="AlphaFoldDB" id="A0AAN8Q0W4"/>
<comment type="caution">
    <text evidence="1">The sequence shown here is derived from an EMBL/GenBank/DDBJ whole genome shotgun (WGS) entry which is preliminary data.</text>
</comment>
<reference evidence="1 2" key="1">
    <citation type="submission" date="2024-01" db="EMBL/GenBank/DDBJ databases">
        <title>The genome of the rayed Mediterranean limpet Patella caerulea (Linnaeus, 1758).</title>
        <authorList>
            <person name="Anh-Thu Weber A."/>
            <person name="Halstead-Nussloch G."/>
        </authorList>
    </citation>
    <scope>NUCLEOTIDE SEQUENCE [LARGE SCALE GENOMIC DNA]</scope>
    <source>
        <strain evidence="1">AATW-2023a</strain>
        <tissue evidence="1">Whole specimen</tissue>
    </source>
</reference>
<evidence type="ECO:0000313" key="1">
    <source>
        <dbReference type="EMBL" id="KAK6188186.1"/>
    </source>
</evidence>
<dbReference type="EMBL" id="JAZGQO010000003">
    <property type="protein sequence ID" value="KAK6188186.1"/>
    <property type="molecule type" value="Genomic_DNA"/>
</dbReference>
<proteinExistence type="predicted"/>
<dbReference type="PANTHER" id="PTHR46880">
    <property type="entry name" value="RAS-ASSOCIATING DOMAIN-CONTAINING PROTEIN"/>
    <property type="match status" value="1"/>
</dbReference>
<evidence type="ECO:0008006" key="3">
    <source>
        <dbReference type="Google" id="ProtNLM"/>
    </source>
</evidence>
<protein>
    <recommendedName>
        <fullName evidence="3">DUF4371 domain-containing protein</fullName>
    </recommendedName>
</protein>
<sequence length="245" mass="28302">MTWQNPMLTFVWLTYEENDGFVTALKCELCIKYYNNIKYMREFSTAWINGTSNLRLSNPLDHSDTMCHKRAYELYVAEMEASGTSLVRSEADVQDSSQQTITQSFSQYSAIQEAQIKKKMEVSYFVAKNELPYTLYEKIINLEKHHNVDIGDTYINSNQCGIFIDYHGEYLADKLKKDLCSAKFYSVLTDGSTDSYTIEKEVIYVLYFDPISNPDRVDVKLTFLYVKDIPKADAIGVKSAIEKKF</sequence>
<gene>
    <name evidence="1" type="ORF">SNE40_004419</name>
</gene>
<dbReference type="PANTHER" id="PTHR46880:SF9">
    <property type="entry name" value="ZINC FINGER PROTEIN 862"/>
    <property type="match status" value="1"/>
</dbReference>